<evidence type="ECO:0000313" key="3">
    <source>
        <dbReference type="Proteomes" id="UP000076131"/>
    </source>
</evidence>
<dbReference type="PANTHER" id="PTHR28047:SF5">
    <property type="entry name" value="PROTEIN DCG1"/>
    <property type="match status" value="1"/>
</dbReference>
<keyword evidence="3" id="KW-1185">Reference proteome</keyword>
<evidence type="ECO:0000256" key="1">
    <source>
        <dbReference type="ARBA" id="ARBA00038414"/>
    </source>
</evidence>
<organism evidence="2 3">
    <name type="scientific">Rhodanobacter thiooxydans</name>
    <dbReference type="NCBI Taxonomy" id="416169"/>
    <lineage>
        <taxon>Bacteria</taxon>
        <taxon>Pseudomonadati</taxon>
        <taxon>Pseudomonadota</taxon>
        <taxon>Gammaproteobacteria</taxon>
        <taxon>Lysobacterales</taxon>
        <taxon>Rhodanobacteraceae</taxon>
        <taxon>Rhodanobacter</taxon>
    </lineage>
</organism>
<dbReference type="InterPro" id="IPR053714">
    <property type="entry name" value="Iso_Racemase_Enz_sf"/>
</dbReference>
<dbReference type="AlphaFoldDB" id="A0A154QE55"/>
<comment type="similarity">
    <text evidence="1">Belongs to the HyuE racemase family.</text>
</comment>
<dbReference type="PANTHER" id="PTHR28047">
    <property type="entry name" value="PROTEIN DCG1"/>
    <property type="match status" value="1"/>
</dbReference>
<dbReference type="EMBL" id="LVJS01000089">
    <property type="protein sequence ID" value="KZC22517.1"/>
    <property type="molecule type" value="Genomic_DNA"/>
</dbReference>
<dbReference type="InterPro" id="IPR001920">
    <property type="entry name" value="Asp/Glu_race"/>
</dbReference>
<dbReference type="GO" id="GO:0047661">
    <property type="term" value="F:amino-acid racemase activity"/>
    <property type="evidence" value="ECO:0007669"/>
    <property type="project" value="InterPro"/>
</dbReference>
<dbReference type="InterPro" id="IPR015942">
    <property type="entry name" value="Asp/Glu/hydantoin_racemase"/>
</dbReference>
<protein>
    <submittedName>
        <fullName evidence="2">Hydrogenase expression protein HupH</fullName>
    </submittedName>
</protein>
<reference evidence="2 3" key="1">
    <citation type="journal article" date="2016" name="MBio">
        <title>Lateral Gene Transfer in a Heavy Metal-Contaminated-Groundwater Microbial Community.</title>
        <authorList>
            <person name="Hemme C.L."/>
            <person name="Green S.J."/>
            <person name="Rishishwar L."/>
            <person name="Prakash O."/>
            <person name="Pettenato A."/>
            <person name="Chakraborty R."/>
            <person name="Deutschbauer A.M."/>
            <person name="Van Nostrand J.D."/>
            <person name="Wu L."/>
            <person name="He Z."/>
            <person name="Jordan I.K."/>
            <person name="Hazen T.C."/>
            <person name="Arkin A.P."/>
            <person name="Kostka J.E."/>
            <person name="Zhou J."/>
        </authorList>
    </citation>
    <scope>NUCLEOTIDE SEQUENCE [LARGE SCALE GENOMIC DNA]</scope>
    <source>
        <strain evidence="2 3">FW104-T7</strain>
    </source>
</reference>
<dbReference type="Proteomes" id="UP000076131">
    <property type="component" value="Unassembled WGS sequence"/>
</dbReference>
<dbReference type="Pfam" id="PF01177">
    <property type="entry name" value="Asp_Glu_race"/>
    <property type="match status" value="1"/>
</dbReference>
<sequence>MSSRIKVIIPIPMGAEGVAARAAQLPAALVLPGFEPEFVSVAKGAALGDSAYDMLLMDFAVAEAGLRAQHEGYAAVCIDTVSDSGLAALRSRLDIPVIAPGQAAFHTACMLGKKFSILTMWDEWFPLYEKTLTEYQLWPRVASLRSIKTRPDLEELLAGKEEVVFKKLEAESLRAIEEDGADVVVLGSTTMHQSHAYLAKRLPVPVINPGQVAYKLCEMFLTLGLRHSKKAYPAPQAPNDAVYHGFAN</sequence>
<dbReference type="InterPro" id="IPR052186">
    <property type="entry name" value="Hydantoin_racemase-like"/>
</dbReference>
<name>A0A154QE55_9GAMM</name>
<dbReference type="eggNOG" id="COG4126">
    <property type="taxonomic scope" value="Bacteria"/>
</dbReference>
<proteinExistence type="inferred from homology"/>
<dbReference type="STRING" id="416169.RHOFW104T7_00290"/>
<accession>A0A154QE55</accession>
<dbReference type="Gene3D" id="3.40.50.12500">
    <property type="match status" value="1"/>
</dbReference>
<comment type="caution">
    <text evidence="2">The sequence shown here is derived from an EMBL/GenBank/DDBJ whole genome shotgun (WGS) entry which is preliminary data.</text>
</comment>
<dbReference type="RefSeq" id="WP_039953769.1">
    <property type="nucleotide sequence ID" value="NZ_LVJS01000089.1"/>
</dbReference>
<gene>
    <name evidence="2" type="ORF">RHOFW104T7_00290</name>
</gene>
<dbReference type="SUPFAM" id="SSF53681">
    <property type="entry name" value="Aspartate/glutamate racemase"/>
    <property type="match status" value="1"/>
</dbReference>
<evidence type="ECO:0000313" key="2">
    <source>
        <dbReference type="EMBL" id="KZC22517.1"/>
    </source>
</evidence>